<accession>A0A382GQN4</accession>
<name>A0A382GQN4_9ZZZZ</name>
<protein>
    <submittedName>
        <fullName evidence="1">Uncharacterized protein</fullName>
    </submittedName>
</protein>
<dbReference type="AlphaFoldDB" id="A0A382GQN4"/>
<proteinExistence type="predicted"/>
<evidence type="ECO:0000313" key="1">
    <source>
        <dbReference type="EMBL" id="SVB77124.1"/>
    </source>
</evidence>
<sequence>MATTIQPIDHPAAWRAADIASKKDLTAELEERHLSALATGLAALKSDT</sequence>
<feature type="non-terminal residue" evidence="1">
    <location>
        <position position="48"/>
    </location>
</feature>
<dbReference type="EMBL" id="UINC01056736">
    <property type="protein sequence ID" value="SVB77124.1"/>
    <property type="molecule type" value="Genomic_DNA"/>
</dbReference>
<reference evidence="1" key="1">
    <citation type="submission" date="2018-05" db="EMBL/GenBank/DDBJ databases">
        <authorList>
            <person name="Lanie J.A."/>
            <person name="Ng W.-L."/>
            <person name="Kazmierczak K.M."/>
            <person name="Andrzejewski T.M."/>
            <person name="Davidsen T.M."/>
            <person name="Wayne K.J."/>
            <person name="Tettelin H."/>
            <person name="Glass J.I."/>
            <person name="Rusch D."/>
            <person name="Podicherti R."/>
            <person name="Tsui H.-C.T."/>
            <person name="Winkler M.E."/>
        </authorList>
    </citation>
    <scope>NUCLEOTIDE SEQUENCE</scope>
</reference>
<organism evidence="1">
    <name type="scientific">marine metagenome</name>
    <dbReference type="NCBI Taxonomy" id="408172"/>
    <lineage>
        <taxon>unclassified sequences</taxon>
        <taxon>metagenomes</taxon>
        <taxon>ecological metagenomes</taxon>
    </lineage>
</organism>
<gene>
    <name evidence="1" type="ORF">METZ01_LOCUS229978</name>
</gene>